<reference evidence="6 7" key="1">
    <citation type="submission" date="2018-04" db="EMBL/GenBank/DDBJ databases">
        <title>Bacteria isolated from cave deposits of Manipur.</title>
        <authorList>
            <person name="Sahoo D."/>
            <person name="Sarangthem I."/>
            <person name="Nandeibam J."/>
        </authorList>
    </citation>
    <scope>NUCLEOTIDE SEQUENCE [LARGE SCALE GENOMIC DNA]</scope>
    <source>
        <strain evidence="7">mrc11</strain>
    </source>
</reference>
<dbReference type="AlphaFoldDB" id="A0A328HHK2"/>
<proteinExistence type="inferred from homology"/>
<dbReference type="SUPFAM" id="SSF51569">
    <property type="entry name" value="Aldolase"/>
    <property type="match status" value="1"/>
</dbReference>
<comment type="subunit">
    <text evidence="3">Homotrimer.</text>
</comment>
<comment type="similarity">
    <text evidence="2">Belongs to the KHG/KDPG aldolase family.</text>
</comment>
<organism evidence="6 7">
    <name type="scientific">Arthrobacter globiformis</name>
    <dbReference type="NCBI Taxonomy" id="1665"/>
    <lineage>
        <taxon>Bacteria</taxon>
        <taxon>Bacillati</taxon>
        <taxon>Actinomycetota</taxon>
        <taxon>Actinomycetes</taxon>
        <taxon>Micrococcales</taxon>
        <taxon>Micrococcaceae</taxon>
        <taxon>Arthrobacter</taxon>
    </lineage>
</organism>
<name>A0A328HHK2_ARTGO</name>
<dbReference type="Pfam" id="PF01081">
    <property type="entry name" value="Aldolase"/>
    <property type="match status" value="1"/>
</dbReference>
<evidence type="ECO:0000313" key="7">
    <source>
        <dbReference type="Proteomes" id="UP000249166"/>
    </source>
</evidence>
<evidence type="ECO:0000256" key="4">
    <source>
        <dbReference type="ARBA" id="ARBA00023239"/>
    </source>
</evidence>
<protein>
    <submittedName>
        <fullName evidence="6">2-dehydro-3-deoxyphosphogluconate aldolase</fullName>
    </submittedName>
</protein>
<dbReference type="GO" id="GO:0016829">
    <property type="term" value="F:lyase activity"/>
    <property type="evidence" value="ECO:0007669"/>
    <property type="project" value="UniProtKB-KW"/>
</dbReference>
<gene>
    <name evidence="6" type="ORF">DBZ45_13980</name>
</gene>
<dbReference type="OrthoDB" id="9805177at2"/>
<dbReference type="InterPro" id="IPR000887">
    <property type="entry name" value="Aldlse_KDPG_KHG"/>
</dbReference>
<evidence type="ECO:0000313" key="6">
    <source>
        <dbReference type="EMBL" id="RAM36740.1"/>
    </source>
</evidence>
<evidence type="ECO:0000256" key="3">
    <source>
        <dbReference type="ARBA" id="ARBA00011233"/>
    </source>
</evidence>
<dbReference type="Proteomes" id="UP000249166">
    <property type="component" value="Unassembled WGS sequence"/>
</dbReference>
<dbReference type="EMBL" id="QLNP01000088">
    <property type="protein sequence ID" value="RAM36740.1"/>
    <property type="molecule type" value="Genomic_DNA"/>
</dbReference>
<sequence>MSYRSIAILRGHSAERTADIAEQCWAIGMDLVEVPVQGALGWDALEAVANCANGRAFGAGTVLSPEGVTRAVGLGASVIISPGIDAEVVRATQDRGALPLPGVMTPTDLSLAAKLGLTVGKLFPADVVGTSWIKALKGPFPSMAVVAVGGVNATNAASWIAAGASGVAFGSSITELLGLSNAENRIRDLHEQIASRTSNTTYEGAGPA</sequence>
<comment type="caution">
    <text evidence="6">The sequence shown here is derived from an EMBL/GenBank/DDBJ whole genome shotgun (WGS) entry which is preliminary data.</text>
</comment>
<keyword evidence="5" id="KW-0119">Carbohydrate metabolism</keyword>
<comment type="pathway">
    <text evidence="1">Carbohydrate acid metabolism.</text>
</comment>
<evidence type="ECO:0000256" key="5">
    <source>
        <dbReference type="ARBA" id="ARBA00023277"/>
    </source>
</evidence>
<evidence type="ECO:0000256" key="1">
    <source>
        <dbReference type="ARBA" id="ARBA00004761"/>
    </source>
</evidence>
<dbReference type="PANTHER" id="PTHR30246">
    <property type="entry name" value="2-KETO-3-DEOXY-6-PHOSPHOGLUCONATE ALDOLASE"/>
    <property type="match status" value="1"/>
</dbReference>
<dbReference type="Gene3D" id="3.20.20.70">
    <property type="entry name" value="Aldolase class I"/>
    <property type="match status" value="1"/>
</dbReference>
<dbReference type="CDD" id="cd00452">
    <property type="entry name" value="KDPG_aldolase"/>
    <property type="match status" value="1"/>
</dbReference>
<evidence type="ECO:0000256" key="2">
    <source>
        <dbReference type="ARBA" id="ARBA00006906"/>
    </source>
</evidence>
<keyword evidence="4" id="KW-0456">Lyase</keyword>
<dbReference type="RefSeq" id="WP_111904484.1">
    <property type="nucleotide sequence ID" value="NZ_QLNP01000088.1"/>
</dbReference>
<dbReference type="PANTHER" id="PTHR30246:SF1">
    <property type="entry name" value="2-DEHYDRO-3-DEOXY-6-PHOSPHOGALACTONATE ALDOLASE-RELATED"/>
    <property type="match status" value="1"/>
</dbReference>
<accession>A0A328HHK2</accession>
<dbReference type="InterPro" id="IPR013785">
    <property type="entry name" value="Aldolase_TIM"/>
</dbReference>